<evidence type="ECO:0000256" key="1">
    <source>
        <dbReference type="SAM" id="MobiDB-lite"/>
    </source>
</evidence>
<sequence>MMMTSAVMSSQSEVETSNPKTGKGNEANNSAGKSQLSLNTTHGQSVGGNHRVRDLWVHRPSQLSGLQVRPLNRSSGATNQSNIRLYIYYLNQISPGHDTNNLFKSVSLLAHDKAQKNLPGSSKLSKHLTNQLKTNPLQLTAYGQELRPVTTTLLKTNQLKSGRKTLKKAYLEAQTDRENYRPEIREYACTCNNFALPQQADPKLQTDLGTNSDLPSLCYTSAPTSNDIALLTKTASHKGPDR</sequence>
<proteinExistence type="predicted"/>
<dbReference type="Proteomes" id="UP000250235">
    <property type="component" value="Unassembled WGS sequence"/>
</dbReference>
<dbReference type="AlphaFoldDB" id="A0A2Z7CWY3"/>
<feature type="compositionally biased region" description="Polar residues" evidence="1">
    <location>
        <begin position="1"/>
        <end position="44"/>
    </location>
</feature>
<reference evidence="2 3" key="1">
    <citation type="journal article" date="2015" name="Proc. Natl. Acad. Sci. U.S.A.">
        <title>The resurrection genome of Boea hygrometrica: A blueprint for survival of dehydration.</title>
        <authorList>
            <person name="Xiao L."/>
            <person name="Yang G."/>
            <person name="Zhang L."/>
            <person name="Yang X."/>
            <person name="Zhao S."/>
            <person name="Ji Z."/>
            <person name="Zhou Q."/>
            <person name="Hu M."/>
            <person name="Wang Y."/>
            <person name="Chen M."/>
            <person name="Xu Y."/>
            <person name="Jin H."/>
            <person name="Xiao X."/>
            <person name="Hu G."/>
            <person name="Bao F."/>
            <person name="Hu Y."/>
            <person name="Wan P."/>
            <person name="Li L."/>
            <person name="Deng X."/>
            <person name="Kuang T."/>
            <person name="Xiang C."/>
            <person name="Zhu J.K."/>
            <person name="Oliver M.J."/>
            <person name="He Y."/>
        </authorList>
    </citation>
    <scope>NUCLEOTIDE SEQUENCE [LARGE SCALE GENOMIC DNA]</scope>
    <source>
        <strain evidence="3">cv. XS01</strain>
    </source>
</reference>
<feature type="region of interest" description="Disordered" evidence="1">
    <location>
        <begin position="1"/>
        <end position="48"/>
    </location>
</feature>
<evidence type="ECO:0000313" key="3">
    <source>
        <dbReference type="Proteomes" id="UP000250235"/>
    </source>
</evidence>
<organism evidence="2 3">
    <name type="scientific">Dorcoceras hygrometricum</name>
    <dbReference type="NCBI Taxonomy" id="472368"/>
    <lineage>
        <taxon>Eukaryota</taxon>
        <taxon>Viridiplantae</taxon>
        <taxon>Streptophyta</taxon>
        <taxon>Embryophyta</taxon>
        <taxon>Tracheophyta</taxon>
        <taxon>Spermatophyta</taxon>
        <taxon>Magnoliopsida</taxon>
        <taxon>eudicotyledons</taxon>
        <taxon>Gunneridae</taxon>
        <taxon>Pentapetalae</taxon>
        <taxon>asterids</taxon>
        <taxon>lamiids</taxon>
        <taxon>Lamiales</taxon>
        <taxon>Gesneriaceae</taxon>
        <taxon>Didymocarpoideae</taxon>
        <taxon>Trichosporeae</taxon>
        <taxon>Loxocarpinae</taxon>
        <taxon>Dorcoceras</taxon>
    </lineage>
</organism>
<keyword evidence="3" id="KW-1185">Reference proteome</keyword>
<accession>A0A2Z7CWY3</accession>
<evidence type="ECO:0000313" key="2">
    <source>
        <dbReference type="EMBL" id="KZV49224.1"/>
    </source>
</evidence>
<gene>
    <name evidence="2" type="ORF">F511_40651</name>
</gene>
<dbReference type="EMBL" id="KQ993154">
    <property type="protein sequence ID" value="KZV49224.1"/>
    <property type="molecule type" value="Genomic_DNA"/>
</dbReference>
<protein>
    <submittedName>
        <fullName evidence="2">Uncharacterized protein</fullName>
    </submittedName>
</protein>
<name>A0A2Z7CWY3_9LAMI</name>